<feature type="domain" description="LRRCT" evidence="6">
    <location>
        <begin position="448"/>
        <end position="499"/>
    </location>
</feature>
<evidence type="ECO:0000256" key="2">
    <source>
        <dbReference type="ARBA" id="ARBA00022729"/>
    </source>
</evidence>
<feature type="compositionally biased region" description="Polar residues" evidence="4">
    <location>
        <begin position="971"/>
        <end position="980"/>
    </location>
</feature>
<evidence type="ECO:0000259" key="6">
    <source>
        <dbReference type="SMART" id="SM00082"/>
    </source>
</evidence>
<organism evidence="7 8">
    <name type="scientific">Menidia menidia</name>
    <name type="common">Atlantic silverside</name>
    <dbReference type="NCBI Taxonomy" id="238744"/>
    <lineage>
        <taxon>Eukaryota</taxon>
        <taxon>Metazoa</taxon>
        <taxon>Chordata</taxon>
        <taxon>Craniata</taxon>
        <taxon>Vertebrata</taxon>
        <taxon>Euteleostomi</taxon>
        <taxon>Actinopterygii</taxon>
        <taxon>Neopterygii</taxon>
        <taxon>Teleostei</taxon>
        <taxon>Neoteleostei</taxon>
        <taxon>Acanthomorphata</taxon>
        <taxon>Ovalentaria</taxon>
        <taxon>Atherinomorphae</taxon>
        <taxon>Atheriniformes</taxon>
        <taxon>Atherinopsidae</taxon>
        <taxon>Menidiinae</taxon>
        <taxon>Menidia</taxon>
    </lineage>
</organism>
<accession>A0A8S4BSA2</accession>
<feature type="compositionally biased region" description="Polar residues" evidence="4">
    <location>
        <begin position="639"/>
        <end position="648"/>
    </location>
</feature>
<dbReference type="Pfam" id="PF15551">
    <property type="entry name" value="DUF4656"/>
    <property type="match status" value="1"/>
</dbReference>
<keyword evidence="5" id="KW-0472">Membrane</keyword>
<dbReference type="PANTHER" id="PTHR35085:SF1">
    <property type="entry name" value="KERATINOCYTE DIFFERENTIATION FACTOR 1"/>
    <property type="match status" value="1"/>
</dbReference>
<comment type="caution">
    <text evidence="7">The sequence shown here is derived from an EMBL/GenBank/DDBJ whole genome shotgun (WGS) entry which is preliminary data.</text>
</comment>
<keyword evidence="5" id="KW-0812">Transmembrane</keyword>
<dbReference type="SUPFAM" id="SSF52058">
    <property type="entry name" value="L domain-like"/>
    <property type="match status" value="1"/>
</dbReference>
<dbReference type="Pfam" id="PF05608">
    <property type="entry name" value="RTE1"/>
    <property type="match status" value="1"/>
</dbReference>
<keyword evidence="2" id="KW-0732">Signal</keyword>
<feature type="region of interest" description="Disordered" evidence="4">
    <location>
        <begin position="777"/>
        <end position="798"/>
    </location>
</feature>
<sequence length="1038" mass="115153">MAEVDETDIMINYHGDFLKNDRKCSRYPYCIVWTPIPILSWVLPFIGHMGICTSSGVIRDFAGSYFVSEDNMGFGHPTKYWRLDVDKVCGNGPATWDKAVHDASEEYKCRPHNLCMDNCHSHVAMALNLMRYDNSTSWNMVNLCLLSLIHGKHVSWAAFIKTWLPFVMLFGVLATFLLTFHLQEPRTFFIEQILCDMNDHQFTGTLIATEEQMRRDRRWDERSFPPSACLECPFGCECFALTRTVKCVSKALLQVPPDIPGYTRTVIITGNNIHQIGPDSFTELGNVTNIIFSNNRITELASRTFSSLLNLRFLDLSGNQLALVHPEALSIPGSPLQELNLSSSLHNATALTDLTTALRWGGLWGLLRLDLSGNRLALLPPGMFSHVPSLQQLLLHNNSLMAIYGGTFSGLDRLEMLDLRHNGFQTFGADALQELRRLGGARVRLGANPYSCSCEIHDFVAWLNQSQAQVDVDAVRCASPAGLNGLSLRGLTVQAVGCVAPSLAEVTDLTLQTSYVFLGLVLGLVGMVFLLVLYLNRNGMKRWITDTRDACRDVLEGYHYRYEIDSDPRLGHISAGGGRAQRQLTGFELRWTWKHLENKLTKKKNRRAVEIRPSFPSSRRSRFSSARLPPCARGARYQGANTPASVSSYAVPGTLSHAWPQRRGPADYRQGRSVSRETTASQDSYKDPHGQHLREHHADHSRHSENKYGRGRSHPRNGAARGSETIGFIPGSADGPPAARPACGSCASMGWSGCKALLCCVLTCGFYGSREPCLPVNESSTDHPPKASADPHPPNGMALTNPTCDIPLETSKPTKLQMTESFRYPDVRIGGQTVKYPVNAPKRSRAPVKGETQRPVSNTSLLSNDYYDLDDPCDSTDIDSLITKKLLELYALHQIDQLAKCTSDSSFSRKTNEISELIYSIAQDYNLEEQEAECKLVHGVIRISTRKGKKNKSHQSAGQRPNGRSDGTLPDSGNETMTHTFMSSDFPEVKVSEQTPSDELARKMRNCSGKIHSSSSAMAYSAYHHDTETDSSGAPLLI</sequence>
<dbReference type="Proteomes" id="UP000677803">
    <property type="component" value="Unassembled WGS sequence"/>
</dbReference>
<feature type="transmembrane region" description="Helical" evidence="5">
    <location>
        <begin position="515"/>
        <end position="535"/>
    </location>
</feature>
<evidence type="ECO:0000256" key="4">
    <source>
        <dbReference type="SAM" id="MobiDB-lite"/>
    </source>
</evidence>
<gene>
    <name evidence="7" type="ORF">MMEN_LOCUS19822</name>
</gene>
<dbReference type="SMART" id="SM00369">
    <property type="entry name" value="LRR_TYP"/>
    <property type="match status" value="5"/>
</dbReference>
<dbReference type="InterPro" id="IPR000483">
    <property type="entry name" value="Cys-rich_flank_reg_C"/>
</dbReference>
<evidence type="ECO:0000256" key="3">
    <source>
        <dbReference type="ARBA" id="ARBA00022737"/>
    </source>
</evidence>
<reference evidence="7" key="1">
    <citation type="submission" date="2021-05" db="EMBL/GenBank/DDBJ databases">
        <authorList>
            <person name="Tigano A."/>
        </authorList>
    </citation>
    <scope>NUCLEOTIDE SEQUENCE</scope>
</reference>
<dbReference type="InterPro" id="IPR028003">
    <property type="entry name" value="KDF1"/>
</dbReference>
<evidence type="ECO:0000256" key="1">
    <source>
        <dbReference type="ARBA" id="ARBA00022614"/>
    </source>
</evidence>
<dbReference type="InterPro" id="IPR032675">
    <property type="entry name" value="LRR_dom_sf"/>
</dbReference>
<dbReference type="PANTHER" id="PTHR35085">
    <property type="entry name" value="KERATINOCYTE DIFFERENTIATION FACTOR 1"/>
    <property type="match status" value="1"/>
</dbReference>
<dbReference type="GO" id="GO:0003334">
    <property type="term" value="P:keratinocyte development"/>
    <property type="evidence" value="ECO:0007669"/>
    <property type="project" value="InterPro"/>
</dbReference>
<dbReference type="InterPro" id="IPR008496">
    <property type="entry name" value="TMEM222/RTE1"/>
</dbReference>
<evidence type="ECO:0000313" key="8">
    <source>
        <dbReference type="Proteomes" id="UP000677803"/>
    </source>
</evidence>
<dbReference type="GO" id="GO:0030054">
    <property type="term" value="C:cell junction"/>
    <property type="evidence" value="ECO:0007669"/>
    <property type="project" value="TreeGrafter"/>
</dbReference>
<dbReference type="SMART" id="SM00082">
    <property type="entry name" value="LRRCT"/>
    <property type="match status" value="1"/>
</dbReference>
<protein>
    <submittedName>
        <fullName evidence="7">(Atlantic silverside) hypothetical protein</fullName>
    </submittedName>
</protein>
<dbReference type="InterPro" id="IPR003591">
    <property type="entry name" value="Leu-rich_rpt_typical-subtyp"/>
</dbReference>
<keyword evidence="8" id="KW-1185">Reference proteome</keyword>
<feature type="region of interest" description="Disordered" evidence="4">
    <location>
        <begin position="840"/>
        <end position="859"/>
    </location>
</feature>
<feature type="compositionally biased region" description="Polar residues" evidence="4">
    <location>
        <begin position="672"/>
        <end position="683"/>
    </location>
</feature>
<evidence type="ECO:0000313" key="7">
    <source>
        <dbReference type="EMBL" id="CAG6015785.1"/>
    </source>
</evidence>
<evidence type="ECO:0000256" key="5">
    <source>
        <dbReference type="SAM" id="Phobius"/>
    </source>
</evidence>
<feature type="region of interest" description="Disordered" evidence="4">
    <location>
        <begin position="945"/>
        <end position="980"/>
    </location>
</feature>
<keyword evidence="5" id="KW-1133">Transmembrane helix</keyword>
<dbReference type="AlphaFoldDB" id="A0A8S4BSA2"/>
<dbReference type="OrthoDB" id="8640515at2759"/>
<keyword evidence="1" id="KW-0433">Leucine-rich repeat</keyword>
<dbReference type="Pfam" id="PF13855">
    <property type="entry name" value="LRR_8"/>
    <property type="match status" value="2"/>
</dbReference>
<dbReference type="EMBL" id="CAJRST010038888">
    <property type="protein sequence ID" value="CAG6015785.1"/>
    <property type="molecule type" value="Genomic_DNA"/>
</dbReference>
<dbReference type="GO" id="GO:0010482">
    <property type="term" value="P:regulation of epidermal cell division"/>
    <property type="evidence" value="ECO:0007669"/>
    <property type="project" value="TreeGrafter"/>
</dbReference>
<proteinExistence type="predicted"/>
<name>A0A8S4BSA2_9TELE</name>
<feature type="compositionally biased region" description="Basic and acidic residues" evidence="4">
    <location>
        <begin position="684"/>
        <end position="708"/>
    </location>
</feature>
<dbReference type="Gene3D" id="3.80.10.10">
    <property type="entry name" value="Ribonuclease Inhibitor"/>
    <property type="match status" value="1"/>
</dbReference>
<dbReference type="InterPro" id="IPR001611">
    <property type="entry name" value="Leu-rich_rpt"/>
</dbReference>
<feature type="region of interest" description="Disordered" evidence="4">
    <location>
        <begin position="611"/>
        <end position="733"/>
    </location>
</feature>
<keyword evidence="3" id="KW-0677">Repeat</keyword>
<feature type="transmembrane region" description="Helical" evidence="5">
    <location>
        <begin position="162"/>
        <end position="182"/>
    </location>
</feature>